<dbReference type="EMBL" id="NXLX01000022">
    <property type="protein sequence ID" value="RDU72023.1"/>
    <property type="molecule type" value="Genomic_DNA"/>
</dbReference>
<dbReference type="OrthoDB" id="5327103at2"/>
<accession>A0A3D8J3M6</accession>
<gene>
    <name evidence="2" type="ORF">CQA57_07210</name>
</gene>
<dbReference type="InterPro" id="IPR051909">
    <property type="entry name" value="MFP_Cation_Efflux"/>
</dbReference>
<evidence type="ECO:0000256" key="1">
    <source>
        <dbReference type="ARBA" id="ARBA00022448"/>
    </source>
</evidence>
<dbReference type="Gene3D" id="1.10.287.470">
    <property type="entry name" value="Helix hairpin bin"/>
    <property type="match status" value="1"/>
</dbReference>
<keyword evidence="3" id="KW-1185">Reference proteome</keyword>
<dbReference type="PANTHER" id="PTHR30097:SF16">
    <property type="entry name" value="CATION EFFLUX SYSTEM (CZCB-LIKE)"/>
    <property type="match status" value="1"/>
</dbReference>
<keyword evidence="1" id="KW-0813">Transport</keyword>
<protein>
    <submittedName>
        <fullName evidence="2">Sodium:proton antiporter</fullName>
    </submittedName>
</protein>
<sequence length="351" mass="39237">MKKFLLFFGFLFLMYGYEEVKLSSQEEKNLGIQTIAVGESVSSKGIPFNAFVDFDSKTSVTQSSTFEAIVVALHKREGERVKKGEEICEISSNDLNNLFFEFENTQNRYNIASEIAQKDKKLFESGIISQREYQVSYLNANELKLKLNQIQSTFDVFGIDMKKPKGNFGFRIVAKEDGVLAVAPKQTGEKILAFSPYIRIADGLDLMARIRVPLNMVHYVKPNAKIFDNKGHQIGVIKTISVVIDRSTNTVLAIANLKDTDFKVGETIEVYIDGKLPQDSIVIPVEAIIKNNNDYLIFKKTADGFLPIKIQILEEKNKAFIVNAFDAVKVGDEIAIGSIIALKGIINNVGE</sequence>
<reference evidence="2 3" key="1">
    <citation type="submission" date="2018-04" db="EMBL/GenBank/DDBJ databases">
        <title>Novel Campyloabacter and Helicobacter Species and Strains.</title>
        <authorList>
            <person name="Mannion A.J."/>
            <person name="Shen Z."/>
            <person name="Fox J.G."/>
        </authorList>
    </citation>
    <scope>NUCLEOTIDE SEQUENCE [LARGE SCALE GENOMIC DNA]</scope>
    <source>
        <strain evidence="2 3">MIT 04-9362</strain>
    </source>
</reference>
<dbReference type="PANTHER" id="PTHR30097">
    <property type="entry name" value="CATION EFFLUX SYSTEM PROTEIN CUSB"/>
    <property type="match status" value="1"/>
</dbReference>
<comment type="caution">
    <text evidence="2">The sequence shown here is derived from an EMBL/GenBank/DDBJ whole genome shotgun (WGS) entry which is preliminary data.</text>
</comment>
<dbReference type="RefSeq" id="WP_115579567.1">
    <property type="nucleotide sequence ID" value="NZ_NXLX01000022.1"/>
</dbReference>
<name>A0A3D8J3M6_9HELI</name>
<dbReference type="Gene3D" id="2.40.50.100">
    <property type="match status" value="1"/>
</dbReference>
<dbReference type="Gene3D" id="2.40.30.170">
    <property type="match status" value="1"/>
</dbReference>
<proteinExistence type="predicted"/>
<evidence type="ECO:0000313" key="3">
    <source>
        <dbReference type="Proteomes" id="UP000256695"/>
    </source>
</evidence>
<organism evidence="2 3">
    <name type="scientific">Helicobacter anseris</name>
    <dbReference type="NCBI Taxonomy" id="375926"/>
    <lineage>
        <taxon>Bacteria</taxon>
        <taxon>Pseudomonadati</taxon>
        <taxon>Campylobacterota</taxon>
        <taxon>Epsilonproteobacteria</taxon>
        <taxon>Campylobacterales</taxon>
        <taxon>Helicobacteraceae</taxon>
        <taxon>Helicobacter</taxon>
    </lineage>
</organism>
<evidence type="ECO:0000313" key="2">
    <source>
        <dbReference type="EMBL" id="RDU72023.1"/>
    </source>
</evidence>
<dbReference type="AlphaFoldDB" id="A0A3D8J3M6"/>
<dbReference type="Proteomes" id="UP000256695">
    <property type="component" value="Unassembled WGS sequence"/>
</dbReference>